<dbReference type="SMART" id="SM00871">
    <property type="entry name" value="AraC_E_bind"/>
    <property type="match status" value="1"/>
</dbReference>
<organism evidence="2 3">
    <name type="scientific">Streptomyces gelaticus</name>
    <dbReference type="NCBI Taxonomy" id="285446"/>
    <lineage>
        <taxon>Bacteria</taxon>
        <taxon>Bacillati</taxon>
        <taxon>Actinomycetota</taxon>
        <taxon>Actinomycetes</taxon>
        <taxon>Kitasatosporales</taxon>
        <taxon>Streptomycetaceae</taxon>
        <taxon>Streptomyces</taxon>
    </lineage>
</organism>
<gene>
    <name evidence="2" type="ORF">GCM10015535_32910</name>
</gene>
<protein>
    <submittedName>
        <fullName evidence="2">Transcriptional regulator</fullName>
    </submittedName>
</protein>
<name>A0ABQ2VZQ6_9ACTN</name>
<dbReference type="Gene3D" id="3.20.80.10">
    <property type="entry name" value="Regulatory factor, effector binding domain"/>
    <property type="match status" value="1"/>
</dbReference>
<dbReference type="InterPro" id="IPR029442">
    <property type="entry name" value="GyrI-like"/>
</dbReference>
<dbReference type="InterPro" id="IPR010499">
    <property type="entry name" value="AraC_E-bd"/>
</dbReference>
<comment type="caution">
    <text evidence="2">The sequence shown here is derived from an EMBL/GenBank/DDBJ whole genome shotgun (WGS) entry which is preliminary data.</text>
</comment>
<evidence type="ECO:0000313" key="3">
    <source>
        <dbReference type="Proteomes" id="UP000660675"/>
    </source>
</evidence>
<dbReference type="SUPFAM" id="SSF55136">
    <property type="entry name" value="Probable bacterial effector-binding domain"/>
    <property type="match status" value="1"/>
</dbReference>
<accession>A0ABQ2VZQ6</accession>
<reference evidence="3" key="1">
    <citation type="journal article" date="2019" name="Int. J. Syst. Evol. Microbiol.">
        <title>The Global Catalogue of Microorganisms (GCM) 10K type strain sequencing project: providing services to taxonomists for standard genome sequencing and annotation.</title>
        <authorList>
            <consortium name="The Broad Institute Genomics Platform"/>
            <consortium name="The Broad Institute Genome Sequencing Center for Infectious Disease"/>
            <person name="Wu L."/>
            <person name="Ma J."/>
        </authorList>
    </citation>
    <scope>NUCLEOTIDE SEQUENCE [LARGE SCALE GENOMIC DNA]</scope>
    <source>
        <strain evidence="3">JCM 4376</strain>
    </source>
</reference>
<dbReference type="InterPro" id="IPR011256">
    <property type="entry name" value="Reg_factor_effector_dom_sf"/>
</dbReference>
<sequence>MESGMSSRGFDGKDSASQPELVDLKPVTTAVVRGVVPMSGLREFFDASFGALARSFAAQQITVLSPAFGLYHGSPGETLDLEVGFVTDQAVRPEAGVVVGSLPGGRVARLTHSGSFDGLGASWARLHTWIQACGLSAGEDRWEMYVTQPSPDMDPRDLRTELNWPVAD</sequence>
<feature type="domain" description="AraC effector-binding" evidence="1">
    <location>
        <begin position="17"/>
        <end position="167"/>
    </location>
</feature>
<dbReference type="Pfam" id="PF06445">
    <property type="entry name" value="GyrI-like"/>
    <property type="match status" value="1"/>
</dbReference>
<evidence type="ECO:0000259" key="1">
    <source>
        <dbReference type="SMART" id="SM00871"/>
    </source>
</evidence>
<keyword evidence="3" id="KW-1185">Reference proteome</keyword>
<dbReference type="EMBL" id="BMTF01000009">
    <property type="protein sequence ID" value="GGV85756.1"/>
    <property type="molecule type" value="Genomic_DNA"/>
</dbReference>
<dbReference type="Proteomes" id="UP000660675">
    <property type="component" value="Unassembled WGS sequence"/>
</dbReference>
<evidence type="ECO:0000313" key="2">
    <source>
        <dbReference type="EMBL" id="GGV85756.1"/>
    </source>
</evidence>
<proteinExistence type="predicted"/>